<evidence type="ECO:0000313" key="2">
    <source>
        <dbReference type="Proteomes" id="UP000054018"/>
    </source>
</evidence>
<keyword evidence="2" id="KW-1185">Reference proteome</keyword>
<feature type="non-terminal residue" evidence="1">
    <location>
        <position position="116"/>
    </location>
</feature>
<dbReference type="HOGENOM" id="CLU_001305_4_3_1"/>
<feature type="non-terminal residue" evidence="1">
    <location>
        <position position="1"/>
    </location>
</feature>
<reference evidence="1 2" key="1">
    <citation type="submission" date="2014-04" db="EMBL/GenBank/DDBJ databases">
        <authorList>
            <consortium name="DOE Joint Genome Institute"/>
            <person name="Kuo A."/>
            <person name="Kohler A."/>
            <person name="Costa M.D."/>
            <person name="Nagy L.G."/>
            <person name="Floudas D."/>
            <person name="Copeland A."/>
            <person name="Barry K.W."/>
            <person name="Cichocki N."/>
            <person name="Veneault-Fourrey C."/>
            <person name="LaButti K."/>
            <person name="Lindquist E.A."/>
            <person name="Lipzen A."/>
            <person name="Lundell T."/>
            <person name="Morin E."/>
            <person name="Murat C."/>
            <person name="Sun H."/>
            <person name="Tunlid A."/>
            <person name="Henrissat B."/>
            <person name="Grigoriev I.V."/>
            <person name="Hibbett D.S."/>
            <person name="Martin F."/>
            <person name="Nordberg H.P."/>
            <person name="Cantor M.N."/>
            <person name="Hua S.X."/>
        </authorList>
    </citation>
    <scope>NUCLEOTIDE SEQUENCE [LARGE SCALE GENOMIC DNA]</scope>
    <source>
        <strain evidence="1 2">441</strain>
    </source>
</reference>
<protein>
    <submittedName>
        <fullName evidence="1">Uncharacterized protein</fullName>
    </submittedName>
</protein>
<dbReference type="OrthoDB" id="2690978at2759"/>
<gene>
    <name evidence="1" type="ORF">PISMIDRAFT_79224</name>
</gene>
<name>A0A0C9ZCB8_9AGAM</name>
<proteinExistence type="predicted"/>
<reference evidence="2" key="2">
    <citation type="submission" date="2015-01" db="EMBL/GenBank/DDBJ databases">
        <title>Evolutionary Origins and Diversification of the Mycorrhizal Mutualists.</title>
        <authorList>
            <consortium name="DOE Joint Genome Institute"/>
            <consortium name="Mycorrhizal Genomics Consortium"/>
            <person name="Kohler A."/>
            <person name="Kuo A."/>
            <person name="Nagy L.G."/>
            <person name="Floudas D."/>
            <person name="Copeland A."/>
            <person name="Barry K.W."/>
            <person name="Cichocki N."/>
            <person name="Veneault-Fourrey C."/>
            <person name="LaButti K."/>
            <person name="Lindquist E.A."/>
            <person name="Lipzen A."/>
            <person name="Lundell T."/>
            <person name="Morin E."/>
            <person name="Murat C."/>
            <person name="Riley R."/>
            <person name="Ohm R."/>
            <person name="Sun H."/>
            <person name="Tunlid A."/>
            <person name="Henrissat B."/>
            <person name="Grigoriev I.V."/>
            <person name="Hibbett D.S."/>
            <person name="Martin F."/>
        </authorList>
    </citation>
    <scope>NUCLEOTIDE SEQUENCE [LARGE SCALE GENOMIC DNA]</scope>
    <source>
        <strain evidence="2">441</strain>
    </source>
</reference>
<dbReference type="Proteomes" id="UP000054018">
    <property type="component" value="Unassembled WGS sequence"/>
</dbReference>
<organism evidence="1 2">
    <name type="scientific">Pisolithus microcarpus 441</name>
    <dbReference type="NCBI Taxonomy" id="765257"/>
    <lineage>
        <taxon>Eukaryota</taxon>
        <taxon>Fungi</taxon>
        <taxon>Dikarya</taxon>
        <taxon>Basidiomycota</taxon>
        <taxon>Agaricomycotina</taxon>
        <taxon>Agaricomycetes</taxon>
        <taxon>Agaricomycetidae</taxon>
        <taxon>Boletales</taxon>
        <taxon>Sclerodermatineae</taxon>
        <taxon>Pisolithaceae</taxon>
        <taxon>Pisolithus</taxon>
    </lineage>
</organism>
<dbReference type="AlphaFoldDB" id="A0A0C9ZCB8"/>
<accession>A0A0C9ZCB8</accession>
<sequence length="116" mass="13384">ALKRMPPKSLDSCSTLKDIAHILFKEFKKKERSRDPDAIIMLGKTALELTPLDHPHHHSALVDLASLLTERFNEEGRKEDLDELITLKRTEADYMSPDDAQRQTLLLELDDYLSER</sequence>
<evidence type="ECO:0000313" key="1">
    <source>
        <dbReference type="EMBL" id="KIK26921.1"/>
    </source>
</evidence>
<dbReference type="EMBL" id="KN833699">
    <property type="protein sequence ID" value="KIK26921.1"/>
    <property type="molecule type" value="Genomic_DNA"/>
</dbReference>